<evidence type="ECO:0000313" key="7">
    <source>
        <dbReference type="Proteomes" id="UP001233999"/>
    </source>
</evidence>
<evidence type="ECO:0000256" key="3">
    <source>
        <dbReference type="PIRSR" id="PIRSR000915-1"/>
    </source>
</evidence>
<dbReference type="GO" id="GO:0046872">
    <property type="term" value="F:metal ion binding"/>
    <property type="evidence" value="ECO:0007669"/>
    <property type="project" value="UniProtKB-KW"/>
</dbReference>
<comment type="similarity">
    <text evidence="2">Belongs to the HAD-like hydrolase superfamily.</text>
</comment>
<dbReference type="Pfam" id="PF13242">
    <property type="entry name" value="Hydrolase_like"/>
    <property type="match status" value="1"/>
</dbReference>
<comment type="cofactor">
    <cofactor evidence="5">
        <name>Mg(2+)</name>
        <dbReference type="ChEBI" id="CHEBI:18420"/>
    </cofactor>
    <text evidence="5">Divalent metal ions. Mg(2+) is the most effective.</text>
</comment>
<dbReference type="GO" id="GO:0005737">
    <property type="term" value="C:cytoplasm"/>
    <property type="evidence" value="ECO:0007669"/>
    <property type="project" value="TreeGrafter"/>
</dbReference>
<gene>
    <name evidence="6" type="ORF">L9F63_016262</name>
</gene>
<proteinExistence type="inferred from homology"/>
<accession>A0AAD8A2F4</accession>
<dbReference type="InterPro" id="IPR023214">
    <property type="entry name" value="HAD_sf"/>
</dbReference>
<dbReference type="InterPro" id="IPR006357">
    <property type="entry name" value="HAD-SF_hydro_IIA"/>
</dbReference>
<evidence type="ECO:0000256" key="2">
    <source>
        <dbReference type="PIRNR" id="PIRNR000915"/>
    </source>
</evidence>
<reference evidence="6" key="2">
    <citation type="submission" date="2023-05" db="EMBL/GenBank/DDBJ databases">
        <authorList>
            <person name="Fouks B."/>
        </authorList>
    </citation>
    <scope>NUCLEOTIDE SEQUENCE</scope>
    <source>
        <strain evidence="6">Stay&amp;Tobe</strain>
        <tissue evidence="6">Testes</tissue>
    </source>
</reference>
<dbReference type="GO" id="GO:0016791">
    <property type="term" value="F:phosphatase activity"/>
    <property type="evidence" value="ECO:0007669"/>
    <property type="project" value="InterPro"/>
</dbReference>
<dbReference type="Pfam" id="PF13344">
    <property type="entry name" value="Hydrolase_6"/>
    <property type="match status" value="1"/>
</dbReference>
<dbReference type="Proteomes" id="UP001233999">
    <property type="component" value="Unassembled WGS sequence"/>
</dbReference>
<evidence type="ECO:0000313" key="6">
    <source>
        <dbReference type="EMBL" id="KAJ9590746.1"/>
    </source>
</evidence>
<dbReference type="SUPFAM" id="SSF56784">
    <property type="entry name" value="HAD-like"/>
    <property type="match status" value="1"/>
</dbReference>
<organism evidence="6 7">
    <name type="scientific">Diploptera punctata</name>
    <name type="common">Pacific beetle cockroach</name>
    <dbReference type="NCBI Taxonomy" id="6984"/>
    <lineage>
        <taxon>Eukaryota</taxon>
        <taxon>Metazoa</taxon>
        <taxon>Ecdysozoa</taxon>
        <taxon>Arthropoda</taxon>
        <taxon>Hexapoda</taxon>
        <taxon>Insecta</taxon>
        <taxon>Pterygota</taxon>
        <taxon>Neoptera</taxon>
        <taxon>Polyneoptera</taxon>
        <taxon>Dictyoptera</taxon>
        <taxon>Blattodea</taxon>
        <taxon>Blaberoidea</taxon>
        <taxon>Blaberidae</taxon>
        <taxon>Diplopterinae</taxon>
        <taxon>Diploptera</taxon>
    </lineage>
</organism>
<sequence>MSTRSLKSLSKDEVKDLFNSVDTILTDCDGVLWLHTKALPGSPEVLNEFRKMGKRVFYITNNNVITRDDFLIKCEKLGYAAVKEDVLTTSYLTACYLQDIGFKKKVYIVGTSGISRELNLVGIRNIGVGPDPLRVDVATLVMQDFKLDPEVGAVIVGFDEHFSYPKMLKAASYLNQPDCLFIATNTDERGPSRVNDCVVPGTGSMVAAIETCVGRKPFLVGKPGAYIIDAIRERYNVDPKRTLMIGDRCNTDILLGTRCGFKTLLVLSGVNTVEDVMQWEKSDKKEDHELIPDYYIGTLGDLLPMLS</sequence>
<keyword evidence="5" id="KW-0460">Magnesium</keyword>
<dbReference type="Gene3D" id="3.40.50.1000">
    <property type="entry name" value="HAD superfamily/HAD-like"/>
    <property type="match status" value="2"/>
</dbReference>
<name>A0AAD8A2F4_DIPPU</name>
<keyword evidence="1 2" id="KW-0378">Hydrolase</keyword>
<reference evidence="6" key="1">
    <citation type="journal article" date="2023" name="IScience">
        <title>Live-bearing cockroach genome reveals convergent evolutionary mechanisms linked to viviparity in insects and beyond.</title>
        <authorList>
            <person name="Fouks B."/>
            <person name="Harrison M.C."/>
            <person name="Mikhailova A.A."/>
            <person name="Marchal E."/>
            <person name="English S."/>
            <person name="Carruthers M."/>
            <person name="Jennings E.C."/>
            <person name="Chiamaka E.L."/>
            <person name="Frigard R.A."/>
            <person name="Pippel M."/>
            <person name="Attardo G.M."/>
            <person name="Benoit J.B."/>
            <person name="Bornberg-Bauer E."/>
            <person name="Tobe S.S."/>
        </authorList>
    </citation>
    <scope>NUCLEOTIDE SEQUENCE</scope>
    <source>
        <strain evidence="6">Stay&amp;Tobe</strain>
    </source>
</reference>
<dbReference type="InterPro" id="IPR036412">
    <property type="entry name" value="HAD-like_sf"/>
</dbReference>
<evidence type="ECO:0000256" key="5">
    <source>
        <dbReference type="PIRSR" id="PIRSR000915-3"/>
    </source>
</evidence>
<feature type="binding site" evidence="5">
    <location>
        <position position="247"/>
    </location>
    <ligand>
        <name>Mg(2+)</name>
        <dbReference type="ChEBI" id="CHEBI:18420"/>
    </ligand>
</feature>
<keyword evidence="5" id="KW-0479">Metal-binding</keyword>
<dbReference type="PANTHER" id="PTHR19288">
    <property type="entry name" value="4-NITROPHENYLPHOSPHATASE-RELATED"/>
    <property type="match status" value="1"/>
</dbReference>
<feature type="active site" description="Proton donor" evidence="3">
    <location>
        <position position="29"/>
    </location>
</feature>
<evidence type="ECO:0000256" key="1">
    <source>
        <dbReference type="ARBA" id="ARBA00022801"/>
    </source>
</evidence>
<dbReference type="PIRSF" id="PIRSF000915">
    <property type="entry name" value="PGP-type_phosphatase"/>
    <property type="match status" value="1"/>
</dbReference>
<dbReference type="AlphaFoldDB" id="A0AAD8A2F4"/>
<evidence type="ECO:0000256" key="4">
    <source>
        <dbReference type="PIRSR" id="PIRSR000915-2"/>
    </source>
</evidence>
<keyword evidence="7" id="KW-1185">Reference proteome</keyword>
<feature type="binding site" evidence="5">
    <location>
        <position position="29"/>
    </location>
    <ligand>
        <name>Mg(2+)</name>
        <dbReference type="ChEBI" id="CHEBI:18420"/>
    </ligand>
</feature>
<feature type="active site" description="Proton donor" evidence="3">
    <location>
        <position position="27"/>
    </location>
</feature>
<dbReference type="EMBL" id="JASPKZ010004196">
    <property type="protein sequence ID" value="KAJ9590746.1"/>
    <property type="molecule type" value="Genomic_DNA"/>
</dbReference>
<comment type="caution">
    <text evidence="6">The sequence shown here is derived from an EMBL/GenBank/DDBJ whole genome shotgun (WGS) entry which is preliminary data.</text>
</comment>
<dbReference type="NCBIfam" id="TIGR01452">
    <property type="entry name" value="PGP_euk"/>
    <property type="match status" value="1"/>
</dbReference>
<evidence type="ECO:0008006" key="8">
    <source>
        <dbReference type="Google" id="ProtNLM"/>
    </source>
</evidence>
<feature type="binding site" evidence="5">
    <location>
        <position position="27"/>
    </location>
    <ligand>
        <name>Mg(2+)</name>
        <dbReference type="ChEBI" id="CHEBI:18420"/>
    </ligand>
</feature>
<dbReference type="NCBIfam" id="TIGR01460">
    <property type="entry name" value="HAD-SF-IIA"/>
    <property type="match status" value="1"/>
</dbReference>
<dbReference type="InterPro" id="IPR006349">
    <property type="entry name" value="PGP_euk"/>
</dbReference>
<feature type="binding site" evidence="4">
    <location>
        <position position="222"/>
    </location>
    <ligand>
        <name>substrate</name>
    </ligand>
</feature>
<dbReference type="PANTHER" id="PTHR19288:SF93">
    <property type="entry name" value="FI11325P-RELATED"/>
    <property type="match status" value="1"/>
</dbReference>
<protein>
    <recommendedName>
        <fullName evidence="8">Glycerol-3-phosphate phosphatase</fullName>
    </recommendedName>
</protein>